<accession>A0A101JQ31</accession>
<gene>
    <name evidence="1" type="ORF">ADL15_23640</name>
</gene>
<keyword evidence="2" id="KW-1185">Reference proteome</keyword>
<protein>
    <submittedName>
        <fullName evidence="1">Uncharacterized protein</fullName>
    </submittedName>
</protein>
<dbReference type="AlphaFoldDB" id="A0A101JQ31"/>
<dbReference type="Proteomes" id="UP000053244">
    <property type="component" value="Unassembled WGS sequence"/>
</dbReference>
<name>A0A101JQ31_9ACTN</name>
<proteinExistence type="predicted"/>
<evidence type="ECO:0000313" key="2">
    <source>
        <dbReference type="Proteomes" id="UP000053244"/>
    </source>
</evidence>
<reference evidence="1 2" key="1">
    <citation type="submission" date="2015-10" db="EMBL/GenBank/DDBJ databases">
        <authorList>
            <person name="Gilbert D.G."/>
        </authorList>
    </citation>
    <scope>NUCLEOTIDE SEQUENCE [LARGE SCALE GENOMIC DNA]</scope>
    <source>
        <strain evidence="1 2">NRRL B-16712</strain>
    </source>
</reference>
<evidence type="ECO:0000313" key="1">
    <source>
        <dbReference type="EMBL" id="KUL30946.1"/>
    </source>
</evidence>
<organism evidence="1 2">
    <name type="scientific">Actinoplanes awajinensis subsp. mycoplanecinus</name>
    <dbReference type="NCBI Taxonomy" id="135947"/>
    <lineage>
        <taxon>Bacteria</taxon>
        <taxon>Bacillati</taxon>
        <taxon>Actinomycetota</taxon>
        <taxon>Actinomycetes</taxon>
        <taxon>Micromonosporales</taxon>
        <taxon>Micromonosporaceae</taxon>
        <taxon>Actinoplanes</taxon>
    </lineage>
</organism>
<comment type="caution">
    <text evidence="1">The sequence shown here is derived from an EMBL/GenBank/DDBJ whole genome shotgun (WGS) entry which is preliminary data.</text>
</comment>
<dbReference type="EMBL" id="LLZH01000234">
    <property type="protein sequence ID" value="KUL30946.1"/>
    <property type="molecule type" value="Genomic_DNA"/>
</dbReference>
<sequence length="245" mass="27054">MVIDLRVVVESEFRAGDVLKVSCSFTPARVIDVSSAHVSIRWPWWQSDPDAVGFDWNGNVAIARGADMPDWSAELFRTEPSAETLQAGADCRVGIPPTVVHVIEVQSFDPPIETGWLPRPHCEIVVLRRGVSEDVNAVEQGSGINPYDDIPLIIDLVFRPYAFLNIGDDVADCRGRLWRFDGPWDLYAYDRQEGIPTWPLALVAGGDGSVDAERQALVAAATTIGSHETEIETWRRAVHAEPPAR</sequence>